<dbReference type="InterPro" id="IPR000254">
    <property type="entry name" value="CBD"/>
</dbReference>
<dbReference type="EC" id="3.2.1.-" evidence="11"/>
<dbReference type="GO" id="GO:0005576">
    <property type="term" value="C:extracellular region"/>
    <property type="evidence" value="ECO:0007669"/>
    <property type="project" value="InterPro"/>
</dbReference>
<keyword evidence="4 11" id="KW-0378">Hydrolase</keyword>
<dbReference type="HOGENOM" id="CLU_020817_3_2_1"/>
<evidence type="ECO:0000256" key="10">
    <source>
        <dbReference type="ARBA" id="ARBA00023326"/>
    </source>
</evidence>
<feature type="chain" id="PRO_5002208262" description="Glucanase" evidence="13">
    <location>
        <begin position="19"/>
        <end position="514"/>
    </location>
</feature>
<keyword evidence="9 11" id="KW-0326">Glycosidase</keyword>
<evidence type="ECO:0000256" key="1">
    <source>
        <dbReference type="ARBA" id="ARBA00001641"/>
    </source>
</evidence>
<dbReference type="Gene3D" id="2.70.100.10">
    <property type="entry name" value="Glycoside hydrolase, family 7, domain"/>
    <property type="match status" value="1"/>
</dbReference>
<protein>
    <recommendedName>
        <fullName evidence="11">Glucanase</fullName>
        <ecNumber evidence="11">3.2.1.-</ecNumber>
    </recommendedName>
</protein>
<name>A0A0D0BR24_9AGAR</name>
<evidence type="ECO:0000313" key="15">
    <source>
        <dbReference type="EMBL" id="KIK52079.1"/>
    </source>
</evidence>
<evidence type="ECO:0000256" key="11">
    <source>
        <dbReference type="RuleBase" id="RU361164"/>
    </source>
</evidence>
<evidence type="ECO:0000256" key="5">
    <source>
        <dbReference type="ARBA" id="ARBA00023001"/>
    </source>
</evidence>
<keyword evidence="10 11" id="KW-0624">Polysaccharide degradation</keyword>
<evidence type="ECO:0000256" key="12">
    <source>
        <dbReference type="SAM" id="MobiDB-lite"/>
    </source>
</evidence>
<dbReference type="InterPro" id="IPR037019">
    <property type="entry name" value="Glyco_hydro_7_sf"/>
</dbReference>
<dbReference type="InterPro" id="IPR035971">
    <property type="entry name" value="CBD_sf"/>
</dbReference>
<accession>A0A0D0BR24</accession>
<evidence type="ECO:0000313" key="16">
    <source>
        <dbReference type="Proteomes" id="UP000053593"/>
    </source>
</evidence>
<keyword evidence="16" id="KW-1185">Reference proteome</keyword>
<dbReference type="PANTHER" id="PTHR33753:SF2">
    <property type="entry name" value="GLYCOSIDE HYDROLASE FAMILY 7 PROTEIN"/>
    <property type="match status" value="1"/>
</dbReference>
<sequence length="514" mass="53862">MFRSAALISFTFLAVAYGQQAGTLTAETHPPLTWQQCTASGCTTQTSSVVLDANWRWTHATNSSTNCYTGNTWDATLCPDPTTCAANCALDGADYEGTYGVTASGSSLTLKFVTQSSQKNVGSRLYLMAPGSTTEYQSFKLINQEFTFDVDVSQLPCGLNGAVYFSQMDADGGTSRFPTNKAGAKFGTGYCDSQCPHDIKFIDGQANIDDWTPASNNANTGTGNVGTCCAEMDIWEANSISAAVTPHPCTVTEQTSCTGTQCSSPNSTAGVCDQAGCDFNSYRLGDTSFYGPGMTVDTTKPFTVVTQFISSNNQSSGTLSAIRRLYVQNGQVIQNSMTNIAGIDATNEISTQFCEQQKTAFGDTDTFDQKGGLTGMGTALNDGMVLVLSLWDDYAVNMLWLDSTYPTDGTKPGDFRGTCATSSGVPATVESQSPNAQVIYSNIKVGAIGSTYSTSGTSPTGTQPTGTSPTGTNPPGATQSVYGQCGGIGYSGPTTCASGSTCQTSSPYYSQCLP</sequence>
<evidence type="ECO:0000259" key="14">
    <source>
        <dbReference type="PROSITE" id="PS51164"/>
    </source>
</evidence>
<feature type="domain" description="CBM1" evidence="14">
    <location>
        <begin position="477"/>
        <end position="513"/>
    </location>
</feature>
<dbReference type="GO" id="GO:0016162">
    <property type="term" value="F:cellulose 1,4-beta-cellobiosidase activity"/>
    <property type="evidence" value="ECO:0007669"/>
    <property type="project" value="UniProtKB-EC"/>
</dbReference>
<comment type="similarity">
    <text evidence="2 11">Belongs to the glycosyl hydrolase 7 (cellulase C) family.</text>
</comment>
<evidence type="ECO:0000256" key="13">
    <source>
        <dbReference type="SAM" id="SignalP"/>
    </source>
</evidence>
<dbReference type="SUPFAM" id="SSF57180">
    <property type="entry name" value="Cellulose-binding domain"/>
    <property type="match status" value="1"/>
</dbReference>
<evidence type="ECO:0000256" key="8">
    <source>
        <dbReference type="ARBA" id="ARBA00023277"/>
    </source>
</evidence>
<keyword evidence="5 11" id="KW-0136">Cellulose degradation</keyword>
<comment type="catalytic activity">
    <reaction evidence="1">
        <text>Hydrolysis of (1-&gt;4)-beta-D-glucosidic linkages in cellulose and cellotetraose, releasing cellobiose from the non-reducing ends of the chains.</text>
        <dbReference type="EC" id="3.2.1.91"/>
    </reaction>
</comment>
<evidence type="ECO:0000256" key="2">
    <source>
        <dbReference type="ARBA" id="ARBA00006044"/>
    </source>
</evidence>
<dbReference type="InterPro" id="IPR001722">
    <property type="entry name" value="Glyco_hydro_7"/>
</dbReference>
<dbReference type="PROSITE" id="PS51164">
    <property type="entry name" value="CBM1_2"/>
    <property type="match status" value="1"/>
</dbReference>
<keyword evidence="7" id="KW-0325">Glycoprotein</keyword>
<dbReference type="EMBL" id="KN834849">
    <property type="protein sequence ID" value="KIK52079.1"/>
    <property type="molecule type" value="Genomic_DNA"/>
</dbReference>
<evidence type="ECO:0000256" key="9">
    <source>
        <dbReference type="ARBA" id="ARBA00023295"/>
    </source>
</evidence>
<dbReference type="Pfam" id="PF00840">
    <property type="entry name" value="Glyco_hydro_7"/>
    <property type="match status" value="1"/>
</dbReference>
<dbReference type="FunFam" id="2.70.100.10:FF:000001">
    <property type="entry name" value="Glucanase"/>
    <property type="match status" value="1"/>
</dbReference>
<keyword evidence="6" id="KW-1015">Disulfide bond</keyword>
<evidence type="ECO:0000256" key="6">
    <source>
        <dbReference type="ARBA" id="ARBA00023157"/>
    </source>
</evidence>
<dbReference type="SMART" id="SM00236">
    <property type="entry name" value="fCBD"/>
    <property type="match status" value="1"/>
</dbReference>
<gene>
    <name evidence="15" type="ORF">GYMLUDRAFT_208295</name>
</gene>
<evidence type="ECO:0000256" key="4">
    <source>
        <dbReference type="ARBA" id="ARBA00022801"/>
    </source>
</evidence>
<evidence type="ECO:0000256" key="3">
    <source>
        <dbReference type="ARBA" id="ARBA00022729"/>
    </source>
</evidence>
<dbReference type="PANTHER" id="PTHR33753">
    <property type="entry name" value="1,4-BETA-D-GLUCAN CELLOBIOHYDROLASE B"/>
    <property type="match status" value="1"/>
</dbReference>
<dbReference type="SUPFAM" id="SSF49899">
    <property type="entry name" value="Concanavalin A-like lectins/glucanases"/>
    <property type="match status" value="1"/>
</dbReference>
<proteinExistence type="inferred from homology"/>
<dbReference type="GO" id="GO:0030245">
    <property type="term" value="P:cellulose catabolic process"/>
    <property type="evidence" value="ECO:0007669"/>
    <property type="project" value="UniProtKB-KW"/>
</dbReference>
<dbReference type="PROSITE" id="PS00562">
    <property type="entry name" value="CBM1_1"/>
    <property type="match status" value="1"/>
</dbReference>
<dbReference type="Proteomes" id="UP000053593">
    <property type="component" value="Unassembled WGS sequence"/>
</dbReference>
<evidence type="ECO:0000256" key="7">
    <source>
        <dbReference type="ARBA" id="ARBA00023180"/>
    </source>
</evidence>
<dbReference type="AlphaFoldDB" id="A0A0D0BR24"/>
<feature type="signal peptide" evidence="13">
    <location>
        <begin position="1"/>
        <end position="18"/>
    </location>
</feature>
<dbReference type="GO" id="GO:0030248">
    <property type="term" value="F:cellulose binding"/>
    <property type="evidence" value="ECO:0007669"/>
    <property type="project" value="InterPro"/>
</dbReference>
<feature type="region of interest" description="Disordered" evidence="12">
    <location>
        <begin position="452"/>
        <end position="478"/>
    </location>
</feature>
<dbReference type="InterPro" id="IPR013320">
    <property type="entry name" value="ConA-like_dom_sf"/>
</dbReference>
<keyword evidence="3 13" id="KW-0732">Signal</keyword>
<dbReference type="CDD" id="cd07999">
    <property type="entry name" value="GH7_CBH_EG"/>
    <property type="match status" value="1"/>
</dbReference>
<dbReference type="Pfam" id="PF00734">
    <property type="entry name" value="CBM_1"/>
    <property type="match status" value="1"/>
</dbReference>
<reference evidence="15 16" key="1">
    <citation type="submission" date="2014-04" db="EMBL/GenBank/DDBJ databases">
        <title>Evolutionary Origins and Diversification of the Mycorrhizal Mutualists.</title>
        <authorList>
            <consortium name="DOE Joint Genome Institute"/>
            <consortium name="Mycorrhizal Genomics Consortium"/>
            <person name="Kohler A."/>
            <person name="Kuo A."/>
            <person name="Nagy L.G."/>
            <person name="Floudas D."/>
            <person name="Copeland A."/>
            <person name="Barry K.W."/>
            <person name="Cichocki N."/>
            <person name="Veneault-Fourrey C."/>
            <person name="LaButti K."/>
            <person name="Lindquist E.A."/>
            <person name="Lipzen A."/>
            <person name="Lundell T."/>
            <person name="Morin E."/>
            <person name="Murat C."/>
            <person name="Riley R."/>
            <person name="Ohm R."/>
            <person name="Sun H."/>
            <person name="Tunlid A."/>
            <person name="Henrissat B."/>
            <person name="Grigoriev I.V."/>
            <person name="Hibbett D.S."/>
            <person name="Martin F."/>
        </authorList>
    </citation>
    <scope>NUCLEOTIDE SEQUENCE [LARGE SCALE GENOMIC DNA]</scope>
    <source>
        <strain evidence="15 16">FD-317 M1</strain>
    </source>
</reference>
<keyword evidence="8" id="KW-0119">Carbohydrate metabolism</keyword>
<dbReference type="OrthoDB" id="412382at2759"/>
<dbReference type="PRINTS" id="PR00734">
    <property type="entry name" value="GLHYDRLASE7"/>
</dbReference>
<organism evidence="15 16">
    <name type="scientific">Collybiopsis luxurians FD-317 M1</name>
    <dbReference type="NCBI Taxonomy" id="944289"/>
    <lineage>
        <taxon>Eukaryota</taxon>
        <taxon>Fungi</taxon>
        <taxon>Dikarya</taxon>
        <taxon>Basidiomycota</taxon>
        <taxon>Agaricomycotina</taxon>
        <taxon>Agaricomycetes</taxon>
        <taxon>Agaricomycetidae</taxon>
        <taxon>Agaricales</taxon>
        <taxon>Marasmiineae</taxon>
        <taxon>Omphalotaceae</taxon>
        <taxon>Collybiopsis</taxon>
        <taxon>Collybiopsis luxurians</taxon>
    </lineage>
</organism>